<dbReference type="STRING" id="610380.E2BUM3"/>
<sequence length="605" mass="68188">MKRQLPHPLRSSQENVNASSSSSQETRRVSREISASSAPERTTDPQILSSRRQIMRQHKQASGGVSENALQCPICKDRFKSPKITPCQHTFCLQCLKNQVATSNKRDGCFTCPVCDASFDGRAPENLPNNLYIESLLAISSKKQTRPPKSTGYCYACWKKHVDDDLKEELGNISDDLETSTARFKEKIIYFRNKANEMKDFISRDIEAKIADLNKRKENRIKKVDHIIATGEMSVEDIEQRMQKTQAEVKEGKDVSYDLLPANEKKVKIFLDLQQKATEAMAAMVIWESELHDIEMGLAEINKRGGSVIKENVGPLYKRKVFTPKIIVNRDMVQRPSALAVDSWRDHIITTCPGSGQVVILDRKFRLIRRIRHREMMAPQGVAFLQENDEIYVTDKWKHCIFVFNHKGKLARRMCSKGQGESQLRSPEGITFYLERNVFYVADTGNDRIQILKKDGSYLGSIGPIGKRTRNTVRLRNTNPGPSHLNQPTDVAVTATRVVVADSGSHKVKIFDHNGQILQTIGGVGTSKGLFKSPEVLRIDKKGNIIVGDAGNGRVQIFSPEGEFLRVLGSKGTKERQFGWVSGVLVTNDYDIFVADSKNNVIYLF</sequence>
<dbReference type="InterPro" id="IPR013083">
    <property type="entry name" value="Znf_RING/FYVE/PHD"/>
</dbReference>
<keyword evidence="4 7" id="KW-0863">Zinc-finger</keyword>
<dbReference type="GO" id="GO:0005576">
    <property type="term" value="C:extracellular region"/>
    <property type="evidence" value="ECO:0007669"/>
    <property type="project" value="TreeGrafter"/>
</dbReference>
<dbReference type="PROSITE" id="PS51125">
    <property type="entry name" value="NHL"/>
    <property type="match status" value="2"/>
</dbReference>
<dbReference type="InterPro" id="IPR001841">
    <property type="entry name" value="Znf_RING"/>
</dbReference>
<evidence type="ECO:0000313" key="13">
    <source>
        <dbReference type="Proteomes" id="UP000008237"/>
    </source>
</evidence>
<dbReference type="InterPro" id="IPR011042">
    <property type="entry name" value="6-blade_b-propeller_TolB-like"/>
</dbReference>
<evidence type="ECO:0000259" key="11">
    <source>
        <dbReference type="PROSITE" id="PS50089"/>
    </source>
</evidence>
<evidence type="ECO:0000256" key="2">
    <source>
        <dbReference type="ARBA" id="ARBA00022729"/>
    </source>
</evidence>
<dbReference type="PANTHER" id="PTHR10680:SF28">
    <property type="entry name" value="SMP-30_GLUCONOLACTONASE_LRE-LIKE REGION DOMAIN-CONTAINING PROTEIN"/>
    <property type="match status" value="1"/>
</dbReference>
<name>E2BUM3_HARSA</name>
<dbReference type="SMART" id="SM00184">
    <property type="entry name" value="RING"/>
    <property type="match status" value="1"/>
</dbReference>
<feature type="repeat" description="NHL" evidence="8">
    <location>
        <begin position="518"/>
        <end position="561"/>
    </location>
</feature>
<evidence type="ECO:0000256" key="5">
    <source>
        <dbReference type="ARBA" id="ARBA00022833"/>
    </source>
</evidence>
<dbReference type="EMBL" id="GL450730">
    <property type="protein sequence ID" value="EFN80610.1"/>
    <property type="molecule type" value="Genomic_DNA"/>
</dbReference>
<dbReference type="PANTHER" id="PTHR10680">
    <property type="entry name" value="PEPTIDYL-GLYCINE ALPHA-AMIDATING MONOOXYGENASE"/>
    <property type="match status" value="1"/>
</dbReference>
<feature type="compositionally biased region" description="Polar residues" evidence="10">
    <location>
        <begin position="33"/>
        <end position="48"/>
    </location>
</feature>
<feature type="compositionally biased region" description="Low complexity" evidence="10">
    <location>
        <begin position="11"/>
        <end position="23"/>
    </location>
</feature>
<accession>E2BUM3</accession>
<dbReference type="Pfam" id="PF13445">
    <property type="entry name" value="zf-RING_UBOX"/>
    <property type="match status" value="1"/>
</dbReference>
<keyword evidence="3" id="KW-0677">Repeat</keyword>
<dbReference type="OrthoDB" id="654191at2759"/>
<evidence type="ECO:0000256" key="10">
    <source>
        <dbReference type="SAM" id="MobiDB-lite"/>
    </source>
</evidence>
<feature type="coiled-coil region" evidence="9">
    <location>
        <begin position="228"/>
        <end position="255"/>
    </location>
</feature>
<dbReference type="Gene3D" id="3.30.40.10">
    <property type="entry name" value="Zinc/RING finger domain, C3HC4 (zinc finger)"/>
    <property type="match status" value="1"/>
</dbReference>
<dbReference type="InterPro" id="IPR027370">
    <property type="entry name" value="Znf-RING_euk"/>
</dbReference>
<feature type="region of interest" description="Disordered" evidence="10">
    <location>
        <begin position="1"/>
        <end position="48"/>
    </location>
</feature>
<dbReference type="Gene3D" id="2.120.10.30">
    <property type="entry name" value="TolB, C-terminal domain"/>
    <property type="match status" value="2"/>
</dbReference>
<dbReference type="SUPFAM" id="SSF57850">
    <property type="entry name" value="RING/U-box"/>
    <property type="match status" value="1"/>
</dbReference>
<dbReference type="CDD" id="cd05819">
    <property type="entry name" value="NHL"/>
    <property type="match status" value="1"/>
</dbReference>
<protein>
    <submittedName>
        <fullName evidence="12">RING finger protein nhl-1</fullName>
    </submittedName>
</protein>
<keyword evidence="5" id="KW-0862">Zinc</keyword>
<evidence type="ECO:0000256" key="6">
    <source>
        <dbReference type="ARBA" id="ARBA00023180"/>
    </source>
</evidence>
<organism evidence="13">
    <name type="scientific">Harpegnathos saltator</name>
    <name type="common">Jerdon's jumping ant</name>
    <dbReference type="NCBI Taxonomy" id="610380"/>
    <lineage>
        <taxon>Eukaryota</taxon>
        <taxon>Metazoa</taxon>
        <taxon>Ecdysozoa</taxon>
        <taxon>Arthropoda</taxon>
        <taxon>Hexapoda</taxon>
        <taxon>Insecta</taxon>
        <taxon>Pterygota</taxon>
        <taxon>Neoptera</taxon>
        <taxon>Endopterygota</taxon>
        <taxon>Hymenoptera</taxon>
        <taxon>Apocrita</taxon>
        <taxon>Aculeata</taxon>
        <taxon>Formicoidea</taxon>
        <taxon>Formicidae</taxon>
        <taxon>Ponerinae</taxon>
        <taxon>Ponerini</taxon>
        <taxon>Harpegnathos</taxon>
    </lineage>
</organism>
<reference evidence="12 13" key="1">
    <citation type="journal article" date="2010" name="Science">
        <title>Genomic comparison of the ants Camponotus floridanus and Harpegnathos saltator.</title>
        <authorList>
            <person name="Bonasio R."/>
            <person name="Zhang G."/>
            <person name="Ye C."/>
            <person name="Mutti N.S."/>
            <person name="Fang X."/>
            <person name="Qin N."/>
            <person name="Donahue G."/>
            <person name="Yang P."/>
            <person name="Li Q."/>
            <person name="Li C."/>
            <person name="Zhang P."/>
            <person name="Huang Z."/>
            <person name="Berger S.L."/>
            <person name="Reinberg D."/>
            <person name="Wang J."/>
            <person name="Liebig J."/>
        </authorList>
    </citation>
    <scope>NUCLEOTIDE SEQUENCE [LARGE SCALE GENOMIC DNA]</scope>
    <source>
        <strain evidence="12 13">R22 G/1</strain>
    </source>
</reference>
<dbReference type="InterPro" id="IPR017907">
    <property type="entry name" value="Znf_RING_CS"/>
</dbReference>
<keyword evidence="13" id="KW-1185">Reference proteome</keyword>
<feature type="repeat" description="NHL" evidence="8">
    <location>
        <begin position="474"/>
        <end position="514"/>
    </location>
</feature>
<dbReference type="InterPro" id="IPR001258">
    <property type="entry name" value="NHL_repeat"/>
</dbReference>
<gene>
    <name evidence="12" type="ORF">EAI_04692</name>
</gene>
<dbReference type="GO" id="GO:0008270">
    <property type="term" value="F:zinc ion binding"/>
    <property type="evidence" value="ECO:0007669"/>
    <property type="project" value="UniProtKB-KW"/>
</dbReference>
<dbReference type="Pfam" id="PF01436">
    <property type="entry name" value="NHL"/>
    <property type="match status" value="1"/>
</dbReference>
<dbReference type="PROSITE" id="PS00518">
    <property type="entry name" value="ZF_RING_1"/>
    <property type="match status" value="1"/>
</dbReference>
<dbReference type="Proteomes" id="UP000008237">
    <property type="component" value="Unassembled WGS sequence"/>
</dbReference>
<keyword evidence="6" id="KW-0325">Glycoprotein</keyword>
<proteinExistence type="predicted"/>
<keyword evidence="2" id="KW-0732">Signal</keyword>
<evidence type="ECO:0000256" key="7">
    <source>
        <dbReference type="PROSITE-ProRule" id="PRU00175"/>
    </source>
</evidence>
<dbReference type="OMA" id="MLNCQHT"/>
<dbReference type="SUPFAM" id="SSF101898">
    <property type="entry name" value="NHL repeat"/>
    <property type="match status" value="1"/>
</dbReference>
<evidence type="ECO:0000256" key="8">
    <source>
        <dbReference type="PROSITE-ProRule" id="PRU00504"/>
    </source>
</evidence>
<dbReference type="InParanoid" id="E2BUM3"/>
<dbReference type="AlphaFoldDB" id="E2BUM3"/>
<keyword evidence="9" id="KW-0175">Coiled coil</keyword>
<feature type="domain" description="RING-type" evidence="11">
    <location>
        <begin position="72"/>
        <end position="116"/>
    </location>
</feature>
<evidence type="ECO:0000256" key="1">
    <source>
        <dbReference type="ARBA" id="ARBA00022723"/>
    </source>
</evidence>
<keyword evidence="1" id="KW-0479">Metal-binding</keyword>
<evidence type="ECO:0000313" key="12">
    <source>
        <dbReference type="EMBL" id="EFN80610.1"/>
    </source>
</evidence>
<evidence type="ECO:0000256" key="3">
    <source>
        <dbReference type="ARBA" id="ARBA00022737"/>
    </source>
</evidence>
<evidence type="ECO:0000256" key="4">
    <source>
        <dbReference type="ARBA" id="ARBA00022771"/>
    </source>
</evidence>
<dbReference type="PROSITE" id="PS50089">
    <property type="entry name" value="ZF_RING_2"/>
    <property type="match status" value="1"/>
</dbReference>
<evidence type="ECO:0000256" key="9">
    <source>
        <dbReference type="SAM" id="Coils"/>
    </source>
</evidence>